<dbReference type="Proteomes" id="UP000299102">
    <property type="component" value="Unassembled WGS sequence"/>
</dbReference>
<protein>
    <submittedName>
        <fullName evidence="1">Uncharacterized protein</fullName>
    </submittedName>
</protein>
<gene>
    <name evidence="1" type="ORF">EVAR_91766_1</name>
</gene>
<name>A0A4C1TD54_EUMVA</name>
<comment type="caution">
    <text evidence="1">The sequence shown here is derived from an EMBL/GenBank/DDBJ whole genome shotgun (WGS) entry which is preliminary data.</text>
</comment>
<evidence type="ECO:0000313" key="1">
    <source>
        <dbReference type="EMBL" id="GBP11327.1"/>
    </source>
</evidence>
<reference evidence="1 2" key="1">
    <citation type="journal article" date="2019" name="Commun. Biol.">
        <title>The bagworm genome reveals a unique fibroin gene that provides high tensile strength.</title>
        <authorList>
            <person name="Kono N."/>
            <person name="Nakamura H."/>
            <person name="Ohtoshi R."/>
            <person name="Tomita M."/>
            <person name="Numata K."/>
            <person name="Arakawa K."/>
        </authorList>
    </citation>
    <scope>NUCLEOTIDE SEQUENCE [LARGE SCALE GENOMIC DNA]</scope>
</reference>
<accession>A0A4C1TD54</accession>
<proteinExistence type="predicted"/>
<organism evidence="1 2">
    <name type="scientific">Eumeta variegata</name>
    <name type="common">Bagworm moth</name>
    <name type="synonym">Eumeta japonica</name>
    <dbReference type="NCBI Taxonomy" id="151549"/>
    <lineage>
        <taxon>Eukaryota</taxon>
        <taxon>Metazoa</taxon>
        <taxon>Ecdysozoa</taxon>
        <taxon>Arthropoda</taxon>
        <taxon>Hexapoda</taxon>
        <taxon>Insecta</taxon>
        <taxon>Pterygota</taxon>
        <taxon>Neoptera</taxon>
        <taxon>Endopterygota</taxon>
        <taxon>Lepidoptera</taxon>
        <taxon>Glossata</taxon>
        <taxon>Ditrysia</taxon>
        <taxon>Tineoidea</taxon>
        <taxon>Psychidae</taxon>
        <taxon>Oiketicinae</taxon>
        <taxon>Eumeta</taxon>
    </lineage>
</organism>
<dbReference type="AlphaFoldDB" id="A0A4C1TD54"/>
<evidence type="ECO:0000313" key="2">
    <source>
        <dbReference type="Proteomes" id="UP000299102"/>
    </source>
</evidence>
<sequence>MSRYDRREAIHDRARSRRCSRSCSRRRAHDRTLALARGLTQRLTRPVSLQVTILFPIAPLNDKVVKECAVIPAGVLIRASGARAAFSEGEGARAQSLREAVCASGGGWGLLLLATAECCCCCCHKVMSNIYIYDKPASGATLSSAIKPLVSTWIKKSKPSPTANGYYASATFRSLLASRGCRLSVAKCTASLIGSLYICLLKLLSERVESVETSRMTSQTTLIASPSAAGRRTVGGVCLMDDAWRSRLGIGCPGNRLGGSPLLPAGGGWRVE</sequence>
<dbReference type="EMBL" id="BGZK01004869">
    <property type="protein sequence ID" value="GBP11327.1"/>
    <property type="molecule type" value="Genomic_DNA"/>
</dbReference>
<keyword evidence="2" id="KW-1185">Reference proteome</keyword>